<keyword evidence="3" id="KW-0804">Transcription</keyword>
<dbReference type="SUPFAM" id="SSF46785">
    <property type="entry name" value="Winged helix' DNA-binding domain"/>
    <property type="match status" value="1"/>
</dbReference>
<dbReference type="AlphaFoldDB" id="A0A5P8FIQ5"/>
<evidence type="ECO:0000313" key="6">
    <source>
        <dbReference type="EMBL" id="QFQ29083.2"/>
    </source>
</evidence>
<dbReference type="InterPro" id="IPR051081">
    <property type="entry name" value="HTH_MetalResp_TranReg"/>
</dbReference>
<dbReference type="InterPro" id="IPR001845">
    <property type="entry name" value="HTH_ArsR_DNA-bd_dom"/>
</dbReference>
<evidence type="ECO:0000259" key="5">
    <source>
        <dbReference type="SMART" id="SM00418"/>
    </source>
</evidence>
<reference evidence="6 7" key="1">
    <citation type="submission" date="2019-09" db="EMBL/GenBank/DDBJ databases">
        <title>Complete Genome Sequence of Janibacter melonis M714 with both human health impact and industrial applications.</title>
        <authorList>
            <person name="Jin M."/>
            <person name="Zhao Q.R."/>
        </authorList>
    </citation>
    <scope>NUCLEOTIDE SEQUENCE [LARGE SCALE GENOMIC DNA]</scope>
    <source>
        <strain evidence="6 7">M714</strain>
    </source>
</reference>
<feature type="compositionally biased region" description="Acidic residues" evidence="4">
    <location>
        <begin position="200"/>
        <end position="211"/>
    </location>
</feature>
<keyword evidence="1" id="KW-0805">Transcription regulation</keyword>
<dbReference type="KEGG" id="jme:EEW87_000255"/>
<dbReference type="GO" id="GO:0003700">
    <property type="term" value="F:DNA-binding transcription factor activity"/>
    <property type="evidence" value="ECO:0007669"/>
    <property type="project" value="InterPro"/>
</dbReference>
<evidence type="ECO:0000256" key="1">
    <source>
        <dbReference type="ARBA" id="ARBA00023015"/>
    </source>
</evidence>
<keyword evidence="2" id="KW-0238">DNA-binding</keyword>
<proteinExistence type="predicted"/>
<evidence type="ECO:0000256" key="4">
    <source>
        <dbReference type="SAM" id="MobiDB-lite"/>
    </source>
</evidence>
<dbReference type="GO" id="GO:0003677">
    <property type="term" value="F:DNA binding"/>
    <property type="evidence" value="ECO:0007669"/>
    <property type="project" value="UniProtKB-KW"/>
</dbReference>
<evidence type="ECO:0000313" key="7">
    <source>
        <dbReference type="Proteomes" id="UP000271708"/>
    </source>
</evidence>
<feature type="region of interest" description="Disordered" evidence="4">
    <location>
        <begin position="190"/>
        <end position="211"/>
    </location>
</feature>
<dbReference type="InterPro" id="IPR036390">
    <property type="entry name" value="WH_DNA-bd_sf"/>
</dbReference>
<evidence type="ECO:0000256" key="2">
    <source>
        <dbReference type="ARBA" id="ARBA00023125"/>
    </source>
</evidence>
<dbReference type="CDD" id="cd00090">
    <property type="entry name" value="HTH_ARSR"/>
    <property type="match status" value="1"/>
</dbReference>
<dbReference type="InterPro" id="IPR036388">
    <property type="entry name" value="WH-like_DNA-bd_sf"/>
</dbReference>
<dbReference type="EMBL" id="CP044548">
    <property type="protein sequence ID" value="QFQ29083.2"/>
    <property type="molecule type" value="Genomic_DNA"/>
</dbReference>
<organism evidence="6 7">
    <name type="scientific">Janibacter melonis</name>
    <dbReference type="NCBI Taxonomy" id="262209"/>
    <lineage>
        <taxon>Bacteria</taxon>
        <taxon>Bacillati</taxon>
        <taxon>Actinomycetota</taxon>
        <taxon>Actinomycetes</taxon>
        <taxon>Micrococcales</taxon>
        <taxon>Intrasporangiaceae</taxon>
        <taxon>Janibacter</taxon>
    </lineage>
</organism>
<accession>A0A5P8FIQ5</accession>
<evidence type="ECO:0000256" key="3">
    <source>
        <dbReference type="ARBA" id="ARBA00023163"/>
    </source>
</evidence>
<sequence length="211" mass="23466">MYGRRVPSSTTPDPTQLKALTHPLRLRLLALLRSDGPATATSLATRLGINTGATSYHLRQLAEHGFIAEDEQRGNGRDRWWRAAAAWTSVQESPEADEAERDTHDAFWQAALTQQVRVLQDAIAARSALSPQWRQLTTSSDVAVWATPEQAQEVSRRVHELFEHLATLPLVGDERPPGTRPLGVQVHSYVVPDHDHPAPEDVEPDGEQDLR</sequence>
<feature type="domain" description="HTH arsR-type" evidence="5">
    <location>
        <begin position="15"/>
        <end position="102"/>
    </location>
</feature>
<dbReference type="SMART" id="SM00418">
    <property type="entry name" value="HTH_ARSR"/>
    <property type="match status" value="1"/>
</dbReference>
<dbReference type="Gene3D" id="1.10.10.10">
    <property type="entry name" value="Winged helix-like DNA-binding domain superfamily/Winged helix DNA-binding domain"/>
    <property type="match status" value="1"/>
</dbReference>
<dbReference type="Proteomes" id="UP000271708">
    <property type="component" value="Chromosome"/>
</dbReference>
<dbReference type="InterPro" id="IPR011991">
    <property type="entry name" value="ArsR-like_HTH"/>
</dbReference>
<name>A0A5P8FIQ5_9MICO</name>
<gene>
    <name evidence="6" type="ORF">EEW87_000255</name>
</gene>
<dbReference type="PANTHER" id="PTHR33154">
    <property type="entry name" value="TRANSCRIPTIONAL REGULATOR, ARSR FAMILY"/>
    <property type="match status" value="1"/>
</dbReference>
<dbReference type="PANTHER" id="PTHR33154:SF15">
    <property type="entry name" value="REGULATORY PROTEIN ARSR"/>
    <property type="match status" value="1"/>
</dbReference>
<protein>
    <submittedName>
        <fullName evidence="6">Helix-turn-helix domain-containing protein</fullName>
    </submittedName>
</protein>
<dbReference type="Pfam" id="PF12840">
    <property type="entry name" value="HTH_20"/>
    <property type="match status" value="1"/>
</dbReference>